<feature type="domain" description="HTH araC/xylS-type" evidence="4">
    <location>
        <begin position="219"/>
        <end position="316"/>
    </location>
</feature>
<dbReference type="Gene3D" id="1.10.10.60">
    <property type="entry name" value="Homeodomain-like"/>
    <property type="match status" value="1"/>
</dbReference>
<protein>
    <submittedName>
        <fullName evidence="5">Helix-turn-helix transcriptional regulator</fullName>
    </submittedName>
</protein>
<dbReference type="Proteomes" id="UP000322362">
    <property type="component" value="Unassembled WGS sequence"/>
</dbReference>
<evidence type="ECO:0000256" key="3">
    <source>
        <dbReference type="ARBA" id="ARBA00023163"/>
    </source>
</evidence>
<evidence type="ECO:0000313" key="5">
    <source>
        <dbReference type="EMBL" id="TYR37077.1"/>
    </source>
</evidence>
<keyword evidence="1" id="KW-0805">Transcription regulation</keyword>
<dbReference type="GO" id="GO:0043565">
    <property type="term" value="F:sequence-specific DNA binding"/>
    <property type="evidence" value="ECO:0007669"/>
    <property type="project" value="InterPro"/>
</dbReference>
<dbReference type="RefSeq" id="WP_148918663.1">
    <property type="nucleotide sequence ID" value="NZ_VTAV01000003.1"/>
</dbReference>
<dbReference type="PROSITE" id="PS01124">
    <property type="entry name" value="HTH_ARAC_FAMILY_2"/>
    <property type="match status" value="1"/>
</dbReference>
<name>A0A5D4H8Z3_9SPHI</name>
<dbReference type="GO" id="GO:0003700">
    <property type="term" value="F:DNA-binding transcription factor activity"/>
    <property type="evidence" value="ECO:0007669"/>
    <property type="project" value="InterPro"/>
</dbReference>
<keyword evidence="2" id="KW-0238">DNA-binding</keyword>
<sequence length="328" mass="38369">MLQSKFFDFQQNAHPSVRTMEGGYLSFLPLNRHYQIGNNLEAIFMELDACVLLELKGTVDPDGFRVDPAMGEISFWQLYQFMNTSQLYLPHSLPLSDNRCISFSTAAEKIPLLLNQGKQWAVLIGYKNDAVADLLKEFPMLASLAYRNESPNTNAYWEPDISINHSLRDAWNRLRKPEYLPFRGKGELLLDVCRLLEEYCRQLDRQADQNERSRLGLYHKALAYINENLLDSINKHDVAEGLGVSWRTLNRAFEDRPVKIAEYIQRTKLNQAKNLLYEGEMTVDQISNLLNYPNRKYFSREFKKYFFQTPSSFQKEMGEFRKDNEEEE</sequence>
<keyword evidence="6" id="KW-1185">Reference proteome</keyword>
<accession>A0A5D4H8Z3</accession>
<proteinExistence type="predicted"/>
<comment type="caution">
    <text evidence="5">The sequence shown here is derived from an EMBL/GenBank/DDBJ whole genome shotgun (WGS) entry which is preliminary data.</text>
</comment>
<dbReference type="InterPro" id="IPR009057">
    <property type="entry name" value="Homeodomain-like_sf"/>
</dbReference>
<dbReference type="PANTHER" id="PTHR43280">
    <property type="entry name" value="ARAC-FAMILY TRANSCRIPTIONAL REGULATOR"/>
    <property type="match status" value="1"/>
</dbReference>
<dbReference type="Pfam" id="PF12833">
    <property type="entry name" value="HTH_18"/>
    <property type="match status" value="1"/>
</dbReference>
<gene>
    <name evidence="5" type="ORF">FXV77_07855</name>
</gene>
<dbReference type="InterPro" id="IPR018060">
    <property type="entry name" value="HTH_AraC"/>
</dbReference>
<evidence type="ECO:0000256" key="2">
    <source>
        <dbReference type="ARBA" id="ARBA00023125"/>
    </source>
</evidence>
<dbReference type="EMBL" id="VTAV01000003">
    <property type="protein sequence ID" value="TYR37077.1"/>
    <property type="molecule type" value="Genomic_DNA"/>
</dbReference>
<evidence type="ECO:0000259" key="4">
    <source>
        <dbReference type="PROSITE" id="PS01124"/>
    </source>
</evidence>
<dbReference type="SUPFAM" id="SSF46689">
    <property type="entry name" value="Homeodomain-like"/>
    <property type="match status" value="1"/>
</dbReference>
<evidence type="ECO:0000313" key="6">
    <source>
        <dbReference type="Proteomes" id="UP000322362"/>
    </source>
</evidence>
<dbReference type="PANTHER" id="PTHR43280:SF2">
    <property type="entry name" value="HTH-TYPE TRANSCRIPTIONAL REGULATOR EXSA"/>
    <property type="match status" value="1"/>
</dbReference>
<keyword evidence="3" id="KW-0804">Transcription</keyword>
<organism evidence="5 6">
    <name type="scientific">Sphingobacterium phlebotomi</name>
    <dbReference type="NCBI Taxonomy" id="2605433"/>
    <lineage>
        <taxon>Bacteria</taxon>
        <taxon>Pseudomonadati</taxon>
        <taxon>Bacteroidota</taxon>
        <taxon>Sphingobacteriia</taxon>
        <taxon>Sphingobacteriales</taxon>
        <taxon>Sphingobacteriaceae</taxon>
        <taxon>Sphingobacterium</taxon>
    </lineage>
</organism>
<reference evidence="5 6" key="1">
    <citation type="submission" date="2019-08" db="EMBL/GenBank/DDBJ databases">
        <title>Phlebobacter frassis gen. nov. sp. nov., a new member of family Sphingobacteriaceae isolated from sand fly rearing media.</title>
        <authorList>
            <person name="Kakumanu M.L."/>
            <person name="Marayati B.F."/>
            <person name="Wada-Katsumata A."/>
            <person name="Wasserberg G."/>
            <person name="Schal C."/>
            <person name="Apperson C.S."/>
            <person name="Ponnusamy L."/>
        </authorList>
    </citation>
    <scope>NUCLEOTIDE SEQUENCE [LARGE SCALE GENOMIC DNA]</scope>
    <source>
        <strain evidence="5 6">SSI9</strain>
    </source>
</reference>
<evidence type="ECO:0000256" key="1">
    <source>
        <dbReference type="ARBA" id="ARBA00023015"/>
    </source>
</evidence>
<dbReference type="AlphaFoldDB" id="A0A5D4H8Z3"/>
<dbReference type="SMART" id="SM00342">
    <property type="entry name" value="HTH_ARAC"/>
    <property type="match status" value="1"/>
</dbReference>